<evidence type="ECO:0000256" key="1">
    <source>
        <dbReference type="SAM" id="SignalP"/>
    </source>
</evidence>
<dbReference type="RefSeq" id="WP_035076691.1">
    <property type="nucleotide sequence ID" value="NZ_JMIH01000024.1"/>
</dbReference>
<comment type="caution">
    <text evidence="3">The sequence shown here is derived from an EMBL/GenBank/DDBJ whole genome shotgun (WGS) entry which is preliminary data.</text>
</comment>
<dbReference type="PANTHER" id="PTHR43265">
    <property type="entry name" value="ESTERASE ESTD"/>
    <property type="match status" value="1"/>
</dbReference>
<name>A0A074KVM1_9BACT</name>
<keyword evidence="4" id="KW-1185">Reference proteome</keyword>
<evidence type="ECO:0000313" key="3">
    <source>
        <dbReference type="EMBL" id="KEO72305.1"/>
    </source>
</evidence>
<dbReference type="EMBL" id="JMIH01000024">
    <property type="protein sequence ID" value="KEO72305.1"/>
    <property type="molecule type" value="Genomic_DNA"/>
</dbReference>
<evidence type="ECO:0000259" key="2">
    <source>
        <dbReference type="Pfam" id="PF12146"/>
    </source>
</evidence>
<dbReference type="PANTHER" id="PTHR43265:SF1">
    <property type="entry name" value="ESTERASE ESTD"/>
    <property type="match status" value="1"/>
</dbReference>
<dbReference type="InterPro" id="IPR022742">
    <property type="entry name" value="Hydrolase_4"/>
</dbReference>
<feature type="domain" description="Serine aminopeptidase S33" evidence="2">
    <location>
        <begin position="84"/>
        <end position="163"/>
    </location>
</feature>
<keyword evidence="1" id="KW-0732">Signal</keyword>
<dbReference type="GO" id="GO:0052689">
    <property type="term" value="F:carboxylic ester hydrolase activity"/>
    <property type="evidence" value="ECO:0007669"/>
    <property type="project" value="TreeGrafter"/>
</dbReference>
<accession>A0A074KVM1</accession>
<dbReference type="eggNOG" id="COG1073">
    <property type="taxonomic scope" value="Bacteria"/>
</dbReference>
<feature type="chain" id="PRO_5001695448" evidence="1">
    <location>
        <begin position="20"/>
        <end position="317"/>
    </location>
</feature>
<dbReference type="InterPro" id="IPR053145">
    <property type="entry name" value="AB_hydrolase_Est10"/>
</dbReference>
<dbReference type="AlphaFoldDB" id="A0A074KVM1"/>
<dbReference type="STRING" id="1048983.EL17_16270"/>
<reference evidence="3 4" key="1">
    <citation type="submission" date="2014-04" db="EMBL/GenBank/DDBJ databases">
        <title>Characterization and application of a salt tolerant electro-active bacterium.</title>
        <authorList>
            <person name="Yang L."/>
            <person name="Wei S."/>
            <person name="Tay Q.X.M."/>
        </authorList>
    </citation>
    <scope>NUCLEOTIDE SEQUENCE [LARGE SCALE GENOMIC DNA]</scope>
    <source>
        <strain evidence="3 4">LY1</strain>
    </source>
</reference>
<proteinExistence type="predicted"/>
<dbReference type="Gene3D" id="3.40.50.1820">
    <property type="entry name" value="alpha/beta hydrolase"/>
    <property type="match status" value="1"/>
</dbReference>
<feature type="signal peptide" evidence="1">
    <location>
        <begin position="1"/>
        <end position="19"/>
    </location>
</feature>
<dbReference type="InterPro" id="IPR029058">
    <property type="entry name" value="AB_hydrolase_fold"/>
</dbReference>
<sequence>MKKAIIVLVLFLSSSFLYASIKDSNDTVFIETKITLKTKTGDIFGTLMTPEKSENIPVALIIAGSGPTDRDGNIPMMKNNSLKMLAIALSQYGIATLRFDKRGIAESRLAGKNEVDIRFEDYITDAKEWISLLNEDTRFSDVVVIGHSEGSLIGMIAATHADKFISISGAGQSADKILKEQLSGQPKEIQDASFPIIDSLKSGKTVENVNPMLYSLFRPSVQPYMISWFNYDPLNEVNRLPIPALIIQGTNDIQVSTEEATYLSKANHTAQLAIIDNMNHIFKIVEGDRQANIATYNNPTLPISDELISVIKDFIKK</sequence>
<protein>
    <submittedName>
        <fullName evidence="3">Alpha/beta hydrolase</fullName>
    </submittedName>
</protein>
<dbReference type="Pfam" id="PF12146">
    <property type="entry name" value="Hydrolase_4"/>
    <property type="match status" value="1"/>
</dbReference>
<organism evidence="3 4">
    <name type="scientific">Anditalea andensis</name>
    <dbReference type="NCBI Taxonomy" id="1048983"/>
    <lineage>
        <taxon>Bacteria</taxon>
        <taxon>Pseudomonadati</taxon>
        <taxon>Bacteroidota</taxon>
        <taxon>Cytophagia</taxon>
        <taxon>Cytophagales</taxon>
        <taxon>Cytophagaceae</taxon>
        <taxon>Anditalea</taxon>
    </lineage>
</organism>
<dbReference type="OrthoDB" id="9809549at2"/>
<dbReference type="Proteomes" id="UP000027821">
    <property type="component" value="Unassembled WGS sequence"/>
</dbReference>
<evidence type="ECO:0000313" key="4">
    <source>
        <dbReference type="Proteomes" id="UP000027821"/>
    </source>
</evidence>
<keyword evidence="3" id="KW-0378">Hydrolase</keyword>
<gene>
    <name evidence="3" type="ORF">EL17_16270</name>
</gene>
<dbReference type="SUPFAM" id="SSF53474">
    <property type="entry name" value="alpha/beta-Hydrolases"/>
    <property type="match status" value="1"/>
</dbReference>